<organism evidence="7 8">
    <name type="scientific">Candidatus Nitrospira inopinata</name>
    <dbReference type="NCBI Taxonomy" id="1715989"/>
    <lineage>
        <taxon>Bacteria</taxon>
        <taxon>Pseudomonadati</taxon>
        <taxon>Nitrospirota</taxon>
        <taxon>Nitrospiria</taxon>
        <taxon>Nitrospirales</taxon>
        <taxon>Nitrospiraceae</taxon>
        <taxon>Nitrospira</taxon>
    </lineage>
</organism>
<dbReference type="GO" id="GO:0006935">
    <property type="term" value="P:chemotaxis"/>
    <property type="evidence" value="ECO:0007669"/>
    <property type="project" value="InterPro"/>
</dbReference>
<accession>A0A0S4KYI9</accession>
<feature type="transmembrane region" description="Helical" evidence="4">
    <location>
        <begin position="222"/>
        <end position="241"/>
    </location>
</feature>
<evidence type="ECO:0000313" key="8">
    <source>
        <dbReference type="Proteomes" id="UP000066284"/>
    </source>
</evidence>
<dbReference type="Gene3D" id="1.10.287.950">
    <property type="entry name" value="Methyl-accepting chemotaxis protein"/>
    <property type="match status" value="1"/>
</dbReference>
<dbReference type="SMART" id="SM00283">
    <property type="entry name" value="MA"/>
    <property type="match status" value="1"/>
</dbReference>
<dbReference type="PANTHER" id="PTHR32089:SF112">
    <property type="entry name" value="LYSOZYME-LIKE PROTEIN-RELATED"/>
    <property type="match status" value="1"/>
</dbReference>
<comment type="similarity">
    <text evidence="2">Belongs to the methyl-accepting chemotaxis (MCP) protein family.</text>
</comment>
<keyword evidence="4" id="KW-1133">Transmembrane helix</keyword>
<dbReference type="PROSITE" id="PS50111">
    <property type="entry name" value="CHEMOTAXIS_TRANSDUC_2"/>
    <property type="match status" value="1"/>
</dbReference>
<feature type="domain" description="Methyl-accepting transducer" evidence="5">
    <location>
        <begin position="356"/>
        <end position="592"/>
    </location>
</feature>
<protein>
    <submittedName>
        <fullName evidence="7">Putative Methyl-accepting chemotaxis protein</fullName>
    </submittedName>
</protein>
<dbReference type="AlphaFoldDB" id="A0A0S4KYI9"/>
<evidence type="ECO:0000313" key="7">
    <source>
        <dbReference type="EMBL" id="CUQ67531.1"/>
    </source>
</evidence>
<evidence type="ECO:0000259" key="6">
    <source>
        <dbReference type="PROSITE" id="PS50885"/>
    </source>
</evidence>
<dbReference type="InterPro" id="IPR004090">
    <property type="entry name" value="Chemotax_Me-accpt_rcpt"/>
</dbReference>
<feature type="domain" description="HAMP" evidence="6">
    <location>
        <begin position="300"/>
        <end position="351"/>
    </location>
</feature>
<dbReference type="OrthoDB" id="9760371at2"/>
<evidence type="ECO:0000256" key="2">
    <source>
        <dbReference type="ARBA" id="ARBA00029447"/>
    </source>
</evidence>
<dbReference type="Gene3D" id="6.10.340.10">
    <property type="match status" value="1"/>
</dbReference>
<reference evidence="8" key="1">
    <citation type="submission" date="2015-09" db="EMBL/GenBank/DDBJ databases">
        <authorList>
            <person name="Daims H."/>
        </authorList>
    </citation>
    <scope>NUCLEOTIDE SEQUENCE [LARGE SCALE GENOMIC DNA]</scope>
</reference>
<dbReference type="RefSeq" id="WP_062486028.1">
    <property type="nucleotide sequence ID" value="NZ_LN885086.1"/>
</dbReference>
<proteinExistence type="inferred from homology"/>
<dbReference type="GO" id="GO:0007165">
    <property type="term" value="P:signal transduction"/>
    <property type="evidence" value="ECO:0007669"/>
    <property type="project" value="UniProtKB-KW"/>
</dbReference>
<feature type="domain" description="HAMP" evidence="6">
    <location>
        <begin position="242"/>
        <end position="294"/>
    </location>
</feature>
<keyword evidence="1 3" id="KW-0807">Transducer</keyword>
<dbReference type="Pfam" id="PF00015">
    <property type="entry name" value="MCPsignal"/>
    <property type="match status" value="1"/>
</dbReference>
<feature type="transmembrane region" description="Helical" evidence="4">
    <location>
        <begin position="25"/>
        <end position="44"/>
    </location>
</feature>
<dbReference type="SUPFAM" id="SSF58104">
    <property type="entry name" value="Methyl-accepting chemotaxis protein (MCP) signaling domain"/>
    <property type="match status" value="1"/>
</dbReference>
<dbReference type="STRING" id="1715989.NITINOP_2559"/>
<dbReference type="PANTHER" id="PTHR32089">
    <property type="entry name" value="METHYL-ACCEPTING CHEMOTAXIS PROTEIN MCPB"/>
    <property type="match status" value="1"/>
</dbReference>
<evidence type="ECO:0000256" key="1">
    <source>
        <dbReference type="ARBA" id="ARBA00023224"/>
    </source>
</evidence>
<evidence type="ECO:0000256" key="3">
    <source>
        <dbReference type="PROSITE-ProRule" id="PRU00284"/>
    </source>
</evidence>
<sequence length="629" mass="68338">MARYWRWINESIESWFGNLKVLHKLMIGVVVVGVMMSLLVLIGLSGIDRLKSDMDSASVRPISALSQISMSGNNLALYQSVLPGLGRHTNKADFDDAVGKLGELKRQTFAPLDVYEAEVSRESVAGAEDGKRITVLRRSLNDYFVAAEGAIGTLADGFNESLEDDERRAIKDVGLLAISGDVAAKQRKVTVQIHELMIKIRESAREANEKIRAEADDYADSLLIGWACALLLGSGVGYVSARRVSRNVGRMADVVGQAVAGNLQARARSEGYDELGRLAKTLNILLERTASFVSAEEDRDRLQKRLKRFQTLMAEVVKGDLSKRGEVTPDVVGDVAQEFNLMIQKFSQLLLHVRESAERVSKSAGILRDYGGRTSETAGHRSEEALKALETVERLVMSMRRVSEIARASSESAREAIEAVEEGRIAAGDPSQGFEDIRDFVRRATAQIKALDDRCSNIGHLASTIQEAAGRTTLLVLNAAIDAIGAGEAGDRFAVVADQVKNLAQSSMRAARDVVDLAKAVQNEARSVVSAMEREMGLMATRRLPVAHTKDPFHHISAFAQRSRDFAGTIASAVAEQASSIDAVGRFVKDVIEEANAAQLAMDRARAAVEDVDKSAESVTASVARFRLA</sequence>
<dbReference type="GO" id="GO:0016020">
    <property type="term" value="C:membrane"/>
    <property type="evidence" value="ECO:0007669"/>
    <property type="project" value="InterPro"/>
</dbReference>
<name>A0A0S4KYI9_9BACT</name>
<keyword evidence="4" id="KW-0472">Membrane</keyword>
<dbReference type="Pfam" id="PF00672">
    <property type="entry name" value="HAMP"/>
    <property type="match status" value="1"/>
</dbReference>
<dbReference type="PRINTS" id="PR00260">
    <property type="entry name" value="CHEMTRNSDUCR"/>
</dbReference>
<dbReference type="SMART" id="SM00304">
    <property type="entry name" value="HAMP"/>
    <property type="match status" value="2"/>
</dbReference>
<dbReference type="PROSITE" id="PS50885">
    <property type="entry name" value="HAMP"/>
    <property type="match status" value="2"/>
</dbReference>
<keyword evidence="8" id="KW-1185">Reference proteome</keyword>
<keyword evidence="4" id="KW-0812">Transmembrane</keyword>
<dbReference type="GO" id="GO:0004888">
    <property type="term" value="F:transmembrane signaling receptor activity"/>
    <property type="evidence" value="ECO:0007669"/>
    <property type="project" value="InterPro"/>
</dbReference>
<dbReference type="InterPro" id="IPR003660">
    <property type="entry name" value="HAMP_dom"/>
</dbReference>
<evidence type="ECO:0000259" key="5">
    <source>
        <dbReference type="PROSITE" id="PS50111"/>
    </source>
</evidence>
<dbReference type="Proteomes" id="UP000066284">
    <property type="component" value="Chromosome 1"/>
</dbReference>
<dbReference type="InterPro" id="IPR004089">
    <property type="entry name" value="MCPsignal_dom"/>
</dbReference>
<gene>
    <name evidence="7" type="ORF">NITINOP_2559</name>
</gene>
<dbReference type="EMBL" id="LN885086">
    <property type="protein sequence ID" value="CUQ67531.1"/>
    <property type="molecule type" value="Genomic_DNA"/>
</dbReference>
<evidence type="ECO:0000256" key="4">
    <source>
        <dbReference type="SAM" id="Phobius"/>
    </source>
</evidence>
<dbReference type="KEGG" id="nio:NITINOP_2559"/>